<dbReference type="Proteomes" id="UP001501116">
    <property type="component" value="Unassembled WGS sequence"/>
</dbReference>
<protein>
    <recommendedName>
        <fullName evidence="5">DUF3040 family protein</fullName>
    </recommendedName>
</protein>
<accession>A0ABN2QR21</accession>
<feature type="transmembrane region" description="Helical" evidence="2">
    <location>
        <begin position="59"/>
        <end position="78"/>
    </location>
</feature>
<reference evidence="3 4" key="1">
    <citation type="journal article" date="2019" name="Int. J. Syst. Evol. Microbiol.">
        <title>The Global Catalogue of Microorganisms (GCM) 10K type strain sequencing project: providing services to taxonomists for standard genome sequencing and annotation.</title>
        <authorList>
            <consortium name="The Broad Institute Genomics Platform"/>
            <consortium name="The Broad Institute Genome Sequencing Center for Infectious Disease"/>
            <person name="Wu L."/>
            <person name="Ma J."/>
        </authorList>
    </citation>
    <scope>NUCLEOTIDE SEQUENCE [LARGE SCALE GENOMIC DNA]</scope>
    <source>
        <strain evidence="3 4">JCM 14545</strain>
    </source>
</reference>
<keyword evidence="2" id="KW-1133">Transmembrane helix</keyword>
<evidence type="ECO:0000256" key="1">
    <source>
        <dbReference type="SAM" id="MobiDB-lite"/>
    </source>
</evidence>
<keyword evidence="2" id="KW-0472">Membrane</keyword>
<feature type="region of interest" description="Disordered" evidence="1">
    <location>
        <begin position="1"/>
        <end position="30"/>
    </location>
</feature>
<organism evidence="3 4">
    <name type="scientific">Amycolatopsis minnesotensis</name>
    <dbReference type="NCBI Taxonomy" id="337894"/>
    <lineage>
        <taxon>Bacteria</taxon>
        <taxon>Bacillati</taxon>
        <taxon>Actinomycetota</taxon>
        <taxon>Actinomycetes</taxon>
        <taxon>Pseudonocardiales</taxon>
        <taxon>Pseudonocardiaceae</taxon>
        <taxon>Amycolatopsis</taxon>
    </lineage>
</organism>
<feature type="transmembrane region" description="Helical" evidence="2">
    <location>
        <begin position="84"/>
        <end position="104"/>
    </location>
</feature>
<evidence type="ECO:0000313" key="3">
    <source>
        <dbReference type="EMBL" id="GAA1956825.1"/>
    </source>
</evidence>
<keyword evidence="4" id="KW-1185">Reference proteome</keyword>
<proteinExistence type="predicted"/>
<evidence type="ECO:0008006" key="5">
    <source>
        <dbReference type="Google" id="ProtNLM"/>
    </source>
</evidence>
<evidence type="ECO:0000256" key="2">
    <source>
        <dbReference type="SAM" id="Phobius"/>
    </source>
</evidence>
<gene>
    <name evidence="3" type="ORF">GCM10009754_28520</name>
</gene>
<evidence type="ECO:0000313" key="4">
    <source>
        <dbReference type="Proteomes" id="UP001501116"/>
    </source>
</evidence>
<keyword evidence="2" id="KW-0812">Transmembrane</keyword>
<comment type="caution">
    <text evidence="3">The sequence shown here is derived from an EMBL/GenBank/DDBJ whole genome shotgun (WGS) entry which is preliminary data.</text>
</comment>
<name>A0ABN2QR21_9PSEU</name>
<dbReference type="EMBL" id="BAAANN010000010">
    <property type="protein sequence ID" value="GAA1956825.1"/>
    <property type="molecule type" value="Genomic_DNA"/>
</dbReference>
<sequence>MAGVRGADGVLDREWGAQQGQDSGARGEHDPFAQRWQTGLHIEVMMQSPDNESRRHKHYYFVVVAMLVITIALGIVFINQAPWVLILAGVLLGGFLVTAIAEWIKQRRPSGHGPDHAP</sequence>